<dbReference type="PANTHER" id="PTHR44688:SF16">
    <property type="entry name" value="DNA-BINDING TRANSCRIPTIONAL ACTIVATOR DEVR_DOSR"/>
    <property type="match status" value="1"/>
</dbReference>
<proteinExistence type="predicted"/>
<organism evidence="6">
    <name type="scientific">Streptomyces sp. R39</name>
    <dbReference type="NCBI Taxonomy" id="3238631"/>
    <lineage>
        <taxon>Bacteria</taxon>
        <taxon>Bacillati</taxon>
        <taxon>Actinomycetota</taxon>
        <taxon>Actinomycetes</taxon>
        <taxon>Kitasatosporales</taxon>
        <taxon>Streptomycetaceae</taxon>
        <taxon>Streptomyces</taxon>
    </lineage>
</organism>
<dbReference type="Gene3D" id="3.40.50.2300">
    <property type="match status" value="1"/>
</dbReference>
<dbReference type="GO" id="GO:0003677">
    <property type="term" value="F:DNA binding"/>
    <property type="evidence" value="ECO:0007669"/>
    <property type="project" value="UniProtKB-KW"/>
</dbReference>
<reference evidence="6" key="1">
    <citation type="submission" date="2024-07" db="EMBL/GenBank/DDBJ databases">
        <authorList>
            <person name="Yu S.T."/>
        </authorList>
    </citation>
    <scope>NUCLEOTIDE SEQUENCE</scope>
    <source>
        <strain evidence="6">R39</strain>
    </source>
</reference>
<dbReference type="AlphaFoldDB" id="A0AB39R1H8"/>
<keyword evidence="3" id="KW-0804">Transcription</keyword>
<evidence type="ECO:0000256" key="1">
    <source>
        <dbReference type="ARBA" id="ARBA00023015"/>
    </source>
</evidence>
<dbReference type="Pfam" id="PF00196">
    <property type="entry name" value="GerE"/>
    <property type="match status" value="1"/>
</dbReference>
<keyword evidence="2" id="KW-0238">DNA-binding</keyword>
<evidence type="ECO:0000256" key="4">
    <source>
        <dbReference type="SAM" id="MobiDB-lite"/>
    </source>
</evidence>
<dbReference type="RefSeq" id="WP_369227157.1">
    <property type="nucleotide sequence ID" value="NZ_CP163441.1"/>
</dbReference>
<accession>A0AB39R1H8</accession>
<protein>
    <submittedName>
        <fullName evidence="6">Response regulator transcription factor</fullName>
    </submittedName>
</protein>
<feature type="region of interest" description="Disordered" evidence="4">
    <location>
        <begin position="104"/>
        <end position="129"/>
    </location>
</feature>
<dbReference type="EMBL" id="CP163441">
    <property type="protein sequence ID" value="XDQ48356.1"/>
    <property type="molecule type" value="Genomic_DNA"/>
</dbReference>
<keyword evidence="1" id="KW-0805">Transcription regulation</keyword>
<feature type="domain" description="HTH luxR-type" evidence="5">
    <location>
        <begin position="126"/>
        <end position="191"/>
    </location>
</feature>
<evidence type="ECO:0000256" key="2">
    <source>
        <dbReference type="ARBA" id="ARBA00023125"/>
    </source>
</evidence>
<dbReference type="CDD" id="cd06170">
    <property type="entry name" value="LuxR_C_like"/>
    <property type="match status" value="1"/>
</dbReference>
<evidence type="ECO:0000313" key="6">
    <source>
        <dbReference type="EMBL" id="XDQ48356.1"/>
    </source>
</evidence>
<dbReference type="PANTHER" id="PTHR44688">
    <property type="entry name" value="DNA-BINDING TRANSCRIPTIONAL ACTIVATOR DEVR_DOSR"/>
    <property type="match status" value="1"/>
</dbReference>
<evidence type="ECO:0000256" key="3">
    <source>
        <dbReference type="ARBA" id="ARBA00023163"/>
    </source>
</evidence>
<sequence length="193" mass="20524">MEAHLAADERLHVLPAGAAENPDVLLVIAAEPGEGTFSAPKRGCPEGPAEAPRLVLVADEHTAEQLVRAAGLGPAAFLPRDRTTLADITETLCAVARGAASLPWPLPGSPPRQIHTSRRDDQSGGANDESSFFTARELAVLRQLAEGSSTAEIAAALHYSERTVKYVIHEVIVRHGLRNRVHAVAFALRQGLL</sequence>
<name>A0AB39R1H8_9ACTN</name>
<dbReference type="PRINTS" id="PR00038">
    <property type="entry name" value="HTHLUXR"/>
</dbReference>
<gene>
    <name evidence="6" type="ORF">AB5J52_42265</name>
</gene>
<dbReference type="PROSITE" id="PS50043">
    <property type="entry name" value="HTH_LUXR_2"/>
    <property type="match status" value="1"/>
</dbReference>
<dbReference type="SUPFAM" id="SSF46894">
    <property type="entry name" value="C-terminal effector domain of the bipartite response regulators"/>
    <property type="match status" value="1"/>
</dbReference>
<dbReference type="GO" id="GO:0006355">
    <property type="term" value="P:regulation of DNA-templated transcription"/>
    <property type="evidence" value="ECO:0007669"/>
    <property type="project" value="InterPro"/>
</dbReference>
<dbReference type="InterPro" id="IPR016032">
    <property type="entry name" value="Sig_transdc_resp-reg_C-effctor"/>
</dbReference>
<dbReference type="SMART" id="SM00421">
    <property type="entry name" value="HTH_LUXR"/>
    <property type="match status" value="1"/>
</dbReference>
<dbReference type="InterPro" id="IPR000792">
    <property type="entry name" value="Tscrpt_reg_LuxR_C"/>
</dbReference>
<evidence type="ECO:0000259" key="5">
    <source>
        <dbReference type="PROSITE" id="PS50043"/>
    </source>
</evidence>